<evidence type="ECO:0000256" key="4">
    <source>
        <dbReference type="ARBA" id="ARBA00035176"/>
    </source>
</evidence>
<name>A0ABW8DKD1_9PSED</name>
<comment type="similarity">
    <text evidence="1">Belongs to the bacterial ribosomal protein bL33 family.</text>
</comment>
<dbReference type="Gene3D" id="2.20.28.120">
    <property type="entry name" value="Ribosomal protein L33"/>
    <property type="match status" value="1"/>
</dbReference>
<dbReference type="Proteomes" id="UP001617296">
    <property type="component" value="Unassembled WGS sequence"/>
</dbReference>
<reference evidence="6 7" key="1">
    <citation type="submission" date="2024-10" db="EMBL/GenBank/DDBJ databases">
        <title>The Natural Products Discovery Center: Release of the First 8490 Sequenced Strains for Exploring Actinobacteria Biosynthetic Diversity.</title>
        <authorList>
            <person name="Kalkreuter E."/>
            <person name="Kautsar S.A."/>
            <person name="Yang D."/>
            <person name="Bader C.D."/>
            <person name="Teijaro C.N."/>
            <person name="Fluegel L."/>
            <person name="Davis C.M."/>
            <person name="Simpson J.R."/>
            <person name="Lauterbach L."/>
            <person name="Steele A.D."/>
            <person name="Gui C."/>
            <person name="Meng S."/>
            <person name="Li G."/>
            <person name="Viehrig K."/>
            <person name="Ye F."/>
            <person name="Su P."/>
            <person name="Kiefer A.F."/>
            <person name="Nichols A."/>
            <person name="Cepeda A.J."/>
            <person name="Yan W."/>
            <person name="Fan B."/>
            <person name="Jiang Y."/>
            <person name="Adhikari A."/>
            <person name="Zheng C.-J."/>
            <person name="Schuster L."/>
            <person name="Cowan T.M."/>
            <person name="Smanski M.J."/>
            <person name="Chevrette M.G."/>
            <person name="De Carvalho L.P.S."/>
            <person name="Shen B."/>
        </authorList>
    </citation>
    <scope>NUCLEOTIDE SEQUENCE [LARGE SCALE GENOMIC DNA]</scope>
    <source>
        <strain evidence="6 7">NPDC087689</strain>
    </source>
</reference>
<dbReference type="RefSeq" id="WP_401284665.1">
    <property type="nucleotide sequence ID" value="NZ_JBIUVY010000009.1"/>
</dbReference>
<sequence length="30" mass="3643">NKRTTPDKIEIKKYDPVVRKHVMYKEGKIK</sequence>
<evidence type="ECO:0000256" key="3">
    <source>
        <dbReference type="ARBA" id="ARBA00023274"/>
    </source>
</evidence>
<feature type="non-terminal residue" evidence="6">
    <location>
        <position position="1"/>
    </location>
</feature>
<protein>
    <recommendedName>
        <fullName evidence="4">Large ribosomal subunit protein bL33</fullName>
    </recommendedName>
    <alternativeName>
        <fullName evidence="5">50S ribosomal protein L33</fullName>
    </alternativeName>
</protein>
<accession>A0ABW8DKD1</accession>
<dbReference type="NCBIfam" id="TIGR01023">
    <property type="entry name" value="rpmG_bact"/>
    <property type="match status" value="1"/>
</dbReference>
<dbReference type="NCBIfam" id="NF001860">
    <property type="entry name" value="PRK00595.1"/>
    <property type="match status" value="1"/>
</dbReference>
<evidence type="ECO:0000256" key="1">
    <source>
        <dbReference type="ARBA" id="ARBA00007596"/>
    </source>
</evidence>
<keyword evidence="7" id="KW-1185">Reference proteome</keyword>
<dbReference type="SUPFAM" id="SSF57829">
    <property type="entry name" value="Zn-binding ribosomal proteins"/>
    <property type="match status" value="1"/>
</dbReference>
<dbReference type="EMBL" id="JBIUVY010000009">
    <property type="protein sequence ID" value="MFJ2286476.1"/>
    <property type="molecule type" value="Genomic_DNA"/>
</dbReference>
<keyword evidence="3" id="KW-0687">Ribonucleoprotein</keyword>
<organism evidence="6 7">
    <name type="scientific">Pseudomonas iridis</name>
    <dbReference type="NCBI Taxonomy" id="2710587"/>
    <lineage>
        <taxon>Bacteria</taxon>
        <taxon>Pseudomonadati</taxon>
        <taxon>Pseudomonadota</taxon>
        <taxon>Gammaproteobacteria</taxon>
        <taxon>Pseudomonadales</taxon>
        <taxon>Pseudomonadaceae</taxon>
        <taxon>Pseudomonas</taxon>
    </lineage>
</organism>
<comment type="caution">
    <text evidence="6">The sequence shown here is derived from an EMBL/GenBank/DDBJ whole genome shotgun (WGS) entry which is preliminary data.</text>
</comment>
<keyword evidence="2 6" id="KW-0689">Ribosomal protein</keyword>
<proteinExistence type="inferred from homology"/>
<evidence type="ECO:0000256" key="5">
    <source>
        <dbReference type="ARBA" id="ARBA00035488"/>
    </source>
</evidence>
<dbReference type="Pfam" id="PF00471">
    <property type="entry name" value="Ribosomal_L33"/>
    <property type="match status" value="1"/>
</dbReference>
<dbReference type="InterPro" id="IPR038584">
    <property type="entry name" value="Ribosomal_bL33_sf"/>
</dbReference>
<evidence type="ECO:0000313" key="7">
    <source>
        <dbReference type="Proteomes" id="UP001617296"/>
    </source>
</evidence>
<evidence type="ECO:0000256" key="2">
    <source>
        <dbReference type="ARBA" id="ARBA00022980"/>
    </source>
</evidence>
<dbReference type="GO" id="GO:0005840">
    <property type="term" value="C:ribosome"/>
    <property type="evidence" value="ECO:0007669"/>
    <property type="project" value="UniProtKB-KW"/>
</dbReference>
<gene>
    <name evidence="6" type="primary">rpmG</name>
    <name evidence="6" type="ORF">ACIOUF_08965</name>
</gene>
<evidence type="ECO:0000313" key="6">
    <source>
        <dbReference type="EMBL" id="MFJ2286476.1"/>
    </source>
</evidence>
<dbReference type="InterPro" id="IPR001705">
    <property type="entry name" value="Ribosomal_bL33"/>
</dbReference>
<dbReference type="InterPro" id="IPR011332">
    <property type="entry name" value="Ribosomal_zn-bd"/>
</dbReference>